<dbReference type="AlphaFoldDB" id="A0A086P6K8"/>
<keyword evidence="1" id="KW-0732">Signal</keyword>
<gene>
    <name evidence="2" type="ORF">BV98_003202</name>
</gene>
<reference evidence="2" key="1">
    <citation type="submission" date="2014-08" db="EMBL/GenBank/DDBJ databases">
        <title>Draft genome sequences of Sphingobium herbicidovorans.</title>
        <authorList>
            <person name="Gan H.M."/>
            <person name="Gan H.Y."/>
            <person name="Savka M.A."/>
        </authorList>
    </citation>
    <scope>NUCLEOTIDE SEQUENCE [LARGE SCALE GENOMIC DNA]</scope>
    <source>
        <strain evidence="2">NBRC 16415</strain>
    </source>
</reference>
<protein>
    <recommendedName>
        <fullName evidence="4">VCBS repeat-containing protein</fullName>
    </recommendedName>
</protein>
<accession>A0A086P6K8</accession>
<name>A0A086P6K8_SPHHM</name>
<evidence type="ECO:0000313" key="3">
    <source>
        <dbReference type="Proteomes" id="UP000024284"/>
    </source>
</evidence>
<evidence type="ECO:0000256" key="1">
    <source>
        <dbReference type="SAM" id="SignalP"/>
    </source>
</evidence>
<keyword evidence="3" id="KW-1185">Reference proteome</keyword>
<organism evidence="2 3">
    <name type="scientific">Sphingobium herbicidovorans (strain ATCC 700291 / DSM 11019 / CCUG 56400 / KCTC 2939 / LMG 18315 / NBRC 16415 / MH)</name>
    <name type="common">Sphingomonas herbicidovorans</name>
    <dbReference type="NCBI Taxonomy" id="1219045"/>
    <lineage>
        <taxon>Bacteria</taxon>
        <taxon>Pseudomonadati</taxon>
        <taxon>Pseudomonadota</taxon>
        <taxon>Alphaproteobacteria</taxon>
        <taxon>Sphingomonadales</taxon>
        <taxon>Sphingomonadaceae</taxon>
        <taxon>Sphingobium</taxon>
    </lineage>
</organism>
<evidence type="ECO:0000313" key="2">
    <source>
        <dbReference type="EMBL" id="KFG89026.1"/>
    </source>
</evidence>
<feature type="chain" id="PRO_5001813007" description="VCBS repeat-containing protein" evidence="1">
    <location>
        <begin position="23"/>
        <end position="290"/>
    </location>
</feature>
<dbReference type="EMBL" id="JFZA02000040">
    <property type="protein sequence ID" value="KFG89026.1"/>
    <property type="molecule type" value="Genomic_DNA"/>
</dbReference>
<sequence length="290" mass="30334">MKRLAVYSAATIAGLITAAGMAAPTAPSGVAAFIRDHKLTRYTVALADLDGDKKPEALIYAMATSEGGGKADLCGSGGCDLYVLAMTPTGYREITDISVARPPVRVLATTTHGWRDLGVMVAGGGIVRGYEARLRYDGHSYPDNPTVSPAVRLQAIAGKQIIGQDAGQMTDTSSTAIEHGAAVPGVDEEGLDGSIGPYGVGAHMTVRNHTEFVAGHYFYARNPIDIGLTGGMDGDHLVLHGDDGSTLNSTLPGFSAGLSRSFASRERRNTTRNGWIFIEVGPHLAISYAS</sequence>
<dbReference type="eggNOG" id="COG3650">
    <property type="taxonomic scope" value="Bacteria"/>
</dbReference>
<comment type="caution">
    <text evidence="2">The sequence shown here is derived from an EMBL/GenBank/DDBJ whole genome shotgun (WGS) entry which is preliminary data.</text>
</comment>
<feature type="signal peptide" evidence="1">
    <location>
        <begin position="1"/>
        <end position="22"/>
    </location>
</feature>
<dbReference type="Proteomes" id="UP000024284">
    <property type="component" value="Unassembled WGS sequence"/>
</dbReference>
<evidence type="ECO:0008006" key="4">
    <source>
        <dbReference type="Google" id="ProtNLM"/>
    </source>
</evidence>
<proteinExistence type="predicted"/>